<dbReference type="RefSeq" id="WP_091508774.1">
    <property type="nucleotide sequence ID" value="NZ_FORP01000009.1"/>
</dbReference>
<proteinExistence type="predicted"/>
<reference evidence="2 3" key="1">
    <citation type="submission" date="2016-10" db="EMBL/GenBank/DDBJ databases">
        <authorList>
            <person name="de Groot N.N."/>
        </authorList>
    </citation>
    <scope>NUCLEOTIDE SEQUENCE [LARGE SCALE GENOMIC DNA]</scope>
    <source>
        <strain evidence="2 3">DSM 44468</strain>
    </source>
</reference>
<dbReference type="GO" id="GO:0005737">
    <property type="term" value="C:cytoplasm"/>
    <property type="evidence" value="ECO:0007669"/>
    <property type="project" value="TreeGrafter"/>
</dbReference>
<protein>
    <submittedName>
        <fullName evidence="2">Nucleoside-diphosphate-sugar epimerase</fullName>
    </submittedName>
</protein>
<keyword evidence="3" id="KW-1185">Reference proteome</keyword>
<feature type="domain" description="NAD-dependent epimerase/dehydratase" evidence="1">
    <location>
        <begin position="3"/>
        <end position="73"/>
    </location>
</feature>
<dbReference type="CDD" id="cd05262">
    <property type="entry name" value="SDR_a7"/>
    <property type="match status" value="1"/>
</dbReference>
<dbReference type="GO" id="GO:0004029">
    <property type="term" value="F:aldehyde dehydrogenase (NAD+) activity"/>
    <property type="evidence" value="ECO:0007669"/>
    <property type="project" value="TreeGrafter"/>
</dbReference>
<dbReference type="EMBL" id="FORP01000009">
    <property type="protein sequence ID" value="SFJ84361.1"/>
    <property type="molecule type" value="Genomic_DNA"/>
</dbReference>
<dbReference type="STRING" id="115433.SAMN05421835_109149"/>
<dbReference type="PANTHER" id="PTHR48079">
    <property type="entry name" value="PROTEIN YEEZ"/>
    <property type="match status" value="1"/>
</dbReference>
<dbReference type="OrthoDB" id="9787292at2"/>
<gene>
    <name evidence="2" type="ORF">SAMN05421835_109149</name>
</gene>
<dbReference type="Proteomes" id="UP000199025">
    <property type="component" value="Unassembled WGS sequence"/>
</dbReference>
<evidence type="ECO:0000313" key="3">
    <source>
        <dbReference type="Proteomes" id="UP000199025"/>
    </source>
</evidence>
<dbReference type="PANTHER" id="PTHR48079:SF6">
    <property type="entry name" value="NAD(P)-BINDING DOMAIN-CONTAINING PROTEIN-RELATED"/>
    <property type="match status" value="1"/>
</dbReference>
<dbReference type="Pfam" id="PF01370">
    <property type="entry name" value="Epimerase"/>
    <property type="match status" value="1"/>
</dbReference>
<dbReference type="Gene3D" id="3.40.50.720">
    <property type="entry name" value="NAD(P)-binding Rossmann-like Domain"/>
    <property type="match status" value="1"/>
</dbReference>
<dbReference type="SUPFAM" id="SSF51735">
    <property type="entry name" value="NAD(P)-binding Rossmann-fold domains"/>
    <property type="match status" value="1"/>
</dbReference>
<dbReference type="InterPro" id="IPR051783">
    <property type="entry name" value="NAD(P)-dependent_oxidoreduct"/>
</dbReference>
<name>A0A1I3URA8_9PSEU</name>
<evidence type="ECO:0000259" key="1">
    <source>
        <dbReference type="Pfam" id="PF01370"/>
    </source>
</evidence>
<accession>A0A1I3URA8</accession>
<sequence>MRVFVTGASGHLGSAVVPELLEAGHQVVGLARSDKSSAALAAAGAEVHRGDLDDLDGLASAAAAADGVIHLAFKHDAMFAGDFDGAVAADLRAIEALGDALAGTGKPLVTTSGTALFAFAGLHDVLTEDHALDAGPRIDAENAVVTLAGRGIRSSVVRLPPTVHSTLDHHGFIPTFISIARSKGVSAYVGDGANRWPAVHTLDAARLYRLALESAPAGSRLHAVDDEGITFRQIAEGIGRGLNLPVVSIPPTQAEAHFGFLSGHAQADNPSSSTLTRDLLGWKPVQPGLIDDLGRRHYFDAPATTAR</sequence>
<dbReference type="InterPro" id="IPR001509">
    <property type="entry name" value="Epimerase_deHydtase"/>
</dbReference>
<dbReference type="AlphaFoldDB" id="A0A1I3URA8"/>
<evidence type="ECO:0000313" key="2">
    <source>
        <dbReference type="EMBL" id="SFJ84361.1"/>
    </source>
</evidence>
<organism evidence="2 3">
    <name type="scientific">Amycolatopsis sacchari</name>
    <dbReference type="NCBI Taxonomy" id="115433"/>
    <lineage>
        <taxon>Bacteria</taxon>
        <taxon>Bacillati</taxon>
        <taxon>Actinomycetota</taxon>
        <taxon>Actinomycetes</taxon>
        <taxon>Pseudonocardiales</taxon>
        <taxon>Pseudonocardiaceae</taxon>
        <taxon>Amycolatopsis</taxon>
    </lineage>
</organism>
<dbReference type="InterPro" id="IPR036291">
    <property type="entry name" value="NAD(P)-bd_dom_sf"/>
</dbReference>